<dbReference type="WBParaSite" id="ASIM_0000709801-mRNA-1">
    <property type="protein sequence ID" value="ASIM_0000709801-mRNA-1"/>
    <property type="gene ID" value="ASIM_0000709801"/>
</dbReference>
<feature type="region of interest" description="Disordered" evidence="1">
    <location>
        <begin position="16"/>
        <end position="117"/>
    </location>
</feature>
<evidence type="ECO:0000313" key="4">
    <source>
        <dbReference type="WBParaSite" id="ASIM_0000709801-mRNA-1"/>
    </source>
</evidence>
<evidence type="ECO:0000313" key="3">
    <source>
        <dbReference type="Proteomes" id="UP000267096"/>
    </source>
</evidence>
<name>A0A0M3JHI4_ANISI</name>
<evidence type="ECO:0000313" key="2">
    <source>
        <dbReference type="EMBL" id="VDK27967.1"/>
    </source>
</evidence>
<feature type="compositionally biased region" description="Polar residues" evidence="1">
    <location>
        <begin position="16"/>
        <end position="28"/>
    </location>
</feature>
<evidence type="ECO:0000256" key="1">
    <source>
        <dbReference type="SAM" id="MobiDB-lite"/>
    </source>
</evidence>
<accession>A0A0M3JHI4</accession>
<sequence length="139" mass="15307">MFFPCCRSAVQKFLKNNYSSGGRSTVSENVEESGASERPSSPSKSTKAASDAVNSSRRLRSEKKIAKNEPTSTVVSTGKVEKKQSEECVKDKQQESETPTVRETRRTRRSTESAVNNPPGDFLIAVHSKIVLDTIIIEI</sequence>
<keyword evidence="3" id="KW-1185">Reference proteome</keyword>
<reference evidence="4" key="1">
    <citation type="submission" date="2017-02" db="UniProtKB">
        <authorList>
            <consortium name="WormBaseParasite"/>
        </authorList>
    </citation>
    <scope>IDENTIFICATION</scope>
</reference>
<feature type="compositionally biased region" description="Low complexity" evidence="1">
    <location>
        <begin position="39"/>
        <end position="50"/>
    </location>
</feature>
<dbReference type="Proteomes" id="UP000267096">
    <property type="component" value="Unassembled WGS sequence"/>
</dbReference>
<gene>
    <name evidence="2" type="ORF">ASIM_LOCUS6862</name>
</gene>
<protein>
    <submittedName>
        <fullName evidence="2 4">Uncharacterized protein</fullName>
    </submittedName>
</protein>
<feature type="compositionally biased region" description="Basic and acidic residues" evidence="1">
    <location>
        <begin position="79"/>
        <end position="104"/>
    </location>
</feature>
<reference evidence="2 3" key="2">
    <citation type="submission" date="2018-11" db="EMBL/GenBank/DDBJ databases">
        <authorList>
            <consortium name="Pathogen Informatics"/>
        </authorList>
    </citation>
    <scope>NUCLEOTIDE SEQUENCE [LARGE SCALE GENOMIC DNA]</scope>
</reference>
<dbReference type="EMBL" id="UYRR01015631">
    <property type="protein sequence ID" value="VDK27967.1"/>
    <property type="molecule type" value="Genomic_DNA"/>
</dbReference>
<proteinExistence type="predicted"/>
<dbReference type="AlphaFoldDB" id="A0A0M3JHI4"/>
<organism evidence="4">
    <name type="scientific">Anisakis simplex</name>
    <name type="common">Herring worm</name>
    <dbReference type="NCBI Taxonomy" id="6269"/>
    <lineage>
        <taxon>Eukaryota</taxon>
        <taxon>Metazoa</taxon>
        <taxon>Ecdysozoa</taxon>
        <taxon>Nematoda</taxon>
        <taxon>Chromadorea</taxon>
        <taxon>Rhabditida</taxon>
        <taxon>Spirurina</taxon>
        <taxon>Ascaridomorpha</taxon>
        <taxon>Ascaridoidea</taxon>
        <taxon>Anisakidae</taxon>
        <taxon>Anisakis</taxon>
        <taxon>Anisakis simplex complex</taxon>
    </lineage>
</organism>